<accession>A0A9N9FAA9</accession>
<evidence type="ECO:0000313" key="3">
    <source>
        <dbReference type="Proteomes" id="UP000789508"/>
    </source>
</evidence>
<gene>
    <name evidence="2" type="ORF">ALEPTO_LOCUS4426</name>
</gene>
<feature type="region of interest" description="Disordered" evidence="1">
    <location>
        <begin position="1"/>
        <end position="29"/>
    </location>
</feature>
<organism evidence="2 3">
    <name type="scientific">Ambispora leptoticha</name>
    <dbReference type="NCBI Taxonomy" id="144679"/>
    <lineage>
        <taxon>Eukaryota</taxon>
        <taxon>Fungi</taxon>
        <taxon>Fungi incertae sedis</taxon>
        <taxon>Mucoromycota</taxon>
        <taxon>Glomeromycotina</taxon>
        <taxon>Glomeromycetes</taxon>
        <taxon>Archaeosporales</taxon>
        <taxon>Ambisporaceae</taxon>
        <taxon>Ambispora</taxon>
    </lineage>
</organism>
<dbReference type="OrthoDB" id="2459681at2759"/>
<evidence type="ECO:0000256" key="1">
    <source>
        <dbReference type="SAM" id="MobiDB-lite"/>
    </source>
</evidence>
<proteinExistence type="predicted"/>
<dbReference type="Proteomes" id="UP000789508">
    <property type="component" value="Unassembled WGS sequence"/>
</dbReference>
<comment type="caution">
    <text evidence="2">The sequence shown here is derived from an EMBL/GenBank/DDBJ whole genome shotgun (WGS) entry which is preliminary data.</text>
</comment>
<protein>
    <submittedName>
        <fullName evidence="2">5214_t:CDS:1</fullName>
    </submittedName>
</protein>
<sequence length="56" mass="5714">MKSASNSQSTFNPVSAIVPNEGPTGDPNDGNGSTQCIICAFAEIGVFEPVLPTSCI</sequence>
<keyword evidence="3" id="KW-1185">Reference proteome</keyword>
<dbReference type="AlphaFoldDB" id="A0A9N9FAA9"/>
<feature type="compositionally biased region" description="Polar residues" evidence="1">
    <location>
        <begin position="1"/>
        <end position="13"/>
    </location>
</feature>
<name>A0A9N9FAA9_9GLOM</name>
<evidence type="ECO:0000313" key="2">
    <source>
        <dbReference type="EMBL" id="CAG8520235.1"/>
    </source>
</evidence>
<reference evidence="2" key="1">
    <citation type="submission" date="2021-06" db="EMBL/GenBank/DDBJ databases">
        <authorList>
            <person name="Kallberg Y."/>
            <person name="Tangrot J."/>
            <person name="Rosling A."/>
        </authorList>
    </citation>
    <scope>NUCLEOTIDE SEQUENCE</scope>
    <source>
        <strain evidence="2">FL130A</strain>
    </source>
</reference>
<dbReference type="EMBL" id="CAJVPS010001016">
    <property type="protein sequence ID" value="CAG8520235.1"/>
    <property type="molecule type" value="Genomic_DNA"/>
</dbReference>